<keyword evidence="1" id="KW-0812">Transmembrane</keyword>
<protein>
    <submittedName>
        <fullName evidence="2">Uncharacterized protein</fullName>
    </submittedName>
</protein>
<evidence type="ECO:0000313" key="2">
    <source>
        <dbReference type="EMBL" id="NBN88048.1"/>
    </source>
</evidence>
<feature type="transmembrane region" description="Helical" evidence="1">
    <location>
        <begin position="32"/>
        <end position="55"/>
    </location>
</feature>
<organism evidence="2 3">
    <name type="scientific">Candidatus Fonsibacter lacus</name>
    <dbReference type="NCBI Taxonomy" id="2576439"/>
    <lineage>
        <taxon>Bacteria</taxon>
        <taxon>Pseudomonadati</taxon>
        <taxon>Pseudomonadota</taxon>
        <taxon>Alphaproteobacteria</taxon>
        <taxon>Candidatus Pelagibacterales</taxon>
        <taxon>Candidatus Pelagibacterales incertae sedis</taxon>
        <taxon>Candidatus Fonsibacter</taxon>
    </lineage>
</organism>
<keyword evidence="1" id="KW-1133">Transmembrane helix</keyword>
<dbReference type="Proteomes" id="UP000713222">
    <property type="component" value="Unassembled WGS sequence"/>
</dbReference>
<name>A0A964UYF1_9PROT</name>
<comment type="caution">
    <text evidence="2">The sequence shown here is derived from an EMBL/GenBank/DDBJ whole genome shotgun (WGS) entry which is preliminary data.</text>
</comment>
<accession>A0A964UYF1</accession>
<feature type="transmembrane region" description="Helical" evidence="1">
    <location>
        <begin position="7"/>
        <end position="26"/>
    </location>
</feature>
<proteinExistence type="predicted"/>
<sequence>MIGKFSAIIGAVGFIVYLCSIVYSVLKSSIISFSASLPVLFVVTIGIAMMVYDFVRMLSLSDKNKSKSRR</sequence>
<gene>
    <name evidence="2" type="ORF">EBV32_03030</name>
</gene>
<reference evidence="2" key="1">
    <citation type="submission" date="2018-10" db="EMBL/GenBank/DDBJ databases">
        <title>Iterative Subtractive Binning of Freshwater Chronoseries Metagenomes Recovers Nearly Complete Genomes from over Four Hundred Novel Species.</title>
        <authorList>
            <person name="Rodriguez-R L.M."/>
            <person name="Tsementzi D."/>
            <person name="Luo C."/>
            <person name="Konstantinidis K.T."/>
        </authorList>
    </citation>
    <scope>NUCLEOTIDE SEQUENCE</scope>
    <source>
        <strain evidence="2">WB7_6_001</strain>
    </source>
</reference>
<evidence type="ECO:0000256" key="1">
    <source>
        <dbReference type="SAM" id="Phobius"/>
    </source>
</evidence>
<dbReference type="AlphaFoldDB" id="A0A964UYF1"/>
<dbReference type="EMBL" id="RGET01000040">
    <property type="protein sequence ID" value="NBN88048.1"/>
    <property type="molecule type" value="Genomic_DNA"/>
</dbReference>
<evidence type="ECO:0000313" key="3">
    <source>
        <dbReference type="Proteomes" id="UP000713222"/>
    </source>
</evidence>
<keyword evidence="1" id="KW-0472">Membrane</keyword>